<dbReference type="AlphaFoldDB" id="A0A6J8BF74"/>
<dbReference type="Proteomes" id="UP000507470">
    <property type="component" value="Unassembled WGS sequence"/>
</dbReference>
<keyword evidence="1" id="KW-0472">Membrane</keyword>
<evidence type="ECO:0000313" key="3">
    <source>
        <dbReference type="Proteomes" id="UP000507470"/>
    </source>
</evidence>
<evidence type="ECO:0000256" key="1">
    <source>
        <dbReference type="SAM" id="Phobius"/>
    </source>
</evidence>
<keyword evidence="1" id="KW-1133">Transmembrane helix</keyword>
<evidence type="ECO:0000313" key="2">
    <source>
        <dbReference type="EMBL" id="CAC5382246.1"/>
    </source>
</evidence>
<dbReference type="EMBL" id="CACVKT020003176">
    <property type="protein sequence ID" value="CAC5382246.1"/>
    <property type="molecule type" value="Genomic_DNA"/>
</dbReference>
<sequence>MDSLPTASSLEIFDISYNDLGNDSLCNLKTWTSKWSNISIGVRCITNGCSIDISTYHNCPGIIVTIVQAVIGAFGGVVSVAIVTMKMIKVFQNSSRKEETNYNDVENSYKYVQELRDVMSLNDDDEKFQIKLITNNIPPLDHRMYYCSIHL</sequence>
<organism evidence="2 3">
    <name type="scientific">Mytilus coruscus</name>
    <name type="common">Sea mussel</name>
    <dbReference type="NCBI Taxonomy" id="42192"/>
    <lineage>
        <taxon>Eukaryota</taxon>
        <taxon>Metazoa</taxon>
        <taxon>Spiralia</taxon>
        <taxon>Lophotrochozoa</taxon>
        <taxon>Mollusca</taxon>
        <taxon>Bivalvia</taxon>
        <taxon>Autobranchia</taxon>
        <taxon>Pteriomorphia</taxon>
        <taxon>Mytilida</taxon>
        <taxon>Mytiloidea</taxon>
        <taxon>Mytilidae</taxon>
        <taxon>Mytilinae</taxon>
        <taxon>Mytilus</taxon>
    </lineage>
</organism>
<reference evidence="2 3" key="1">
    <citation type="submission" date="2020-06" db="EMBL/GenBank/DDBJ databases">
        <authorList>
            <person name="Li R."/>
            <person name="Bekaert M."/>
        </authorList>
    </citation>
    <scope>NUCLEOTIDE SEQUENCE [LARGE SCALE GENOMIC DNA]</scope>
    <source>
        <strain evidence="3">wild</strain>
    </source>
</reference>
<keyword evidence="3" id="KW-1185">Reference proteome</keyword>
<keyword evidence="1" id="KW-0812">Transmembrane</keyword>
<feature type="transmembrane region" description="Helical" evidence="1">
    <location>
        <begin position="62"/>
        <end position="88"/>
    </location>
</feature>
<protein>
    <submittedName>
        <fullName evidence="2">Uncharacterized protein</fullName>
    </submittedName>
</protein>
<accession>A0A6J8BF74</accession>
<proteinExistence type="predicted"/>
<name>A0A6J8BF74_MYTCO</name>
<gene>
    <name evidence="2" type="ORF">MCOR_18092</name>
</gene>